<dbReference type="InterPro" id="IPR020846">
    <property type="entry name" value="MFS_dom"/>
</dbReference>
<evidence type="ECO:0000256" key="5">
    <source>
        <dbReference type="ARBA" id="ARBA00022692"/>
    </source>
</evidence>
<dbReference type="SUPFAM" id="SSF103473">
    <property type="entry name" value="MFS general substrate transporter"/>
    <property type="match status" value="1"/>
</dbReference>
<feature type="transmembrane region" description="Helical" evidence="8">
    <location>
        <begin position="349"/>
        <end position="368"/>
    </location>
</feature>
<feature type="domain" description="Major facilitator superfamily (MFS) profile" evidence="9">
    <location>
        <begin position="13"/>
        <end position="400"/>
    </location>
</feature>
<feature type="transmembrane region" description="Helical" evidence="8">
    <location>
        <begin position="280"/>
        <end position="301"/>
    </location>
</feature>
<dbReference type="InterPro" id="IPR011701">
    <property type="entry name" value="MFS"/>
</dbReference>
<feature type="transmembrane region" description="Helical" evidence="8">
    <location>
        <begin position="245"/>
        <end position="268"/>
    </location>
</feature>
<evidence type="ECO:0000256" key="3">
    <source>
        <dbReference type="ARBA" id="ARBA00022448"/>
    </source>
</evidence>
<keyword evidence="6 8" id="KW-1133">Transmembrane helix</keyword>
<keyword evidence="5 8" id="KW-0812">Transmembrane</keyword>
<feature type="transmembrane region" description="Helical" evidence="8">
    <location>
        <begin position="214"/>
        <end position="233"/>
    </location>
</feature>
<dbReference type="RefSeq" id="WP_322808498.1">
    <property type="nucleotide sequence ID" value="NZ_JAVBVO010000002.1"/>
</dbReference>
<feature type="transmembrane region" description="Helical" evidence="8">
    <location>
        <begin position="374"/>
        <end position="391"/>
    </location>
</feature>
<dbReference type="NCBIfam" id="TIGR00710">
    <property type="entry name" value="efflux_Bcr_CflA"/>
    <property type="match status" value="1"/>
</dbReference>
<gene>
    <name evidence="10" type="ORF">RAK27_03480</name>
</gene>
<feature type="transmembrane region" description="Helical" evidence="8">
    <location>
        <begin position="104"/>
        <end position="125"/>
    </location>
</feature>
<dbReference type="InterPro" id="IPR004812">
    <property type="entry name" value="Efflux_drug-R_Bcr/CmlA"/>
</dbReference>
<organism evidence="10 11">
    <name type="scientific">Carnobacterium maltaromaticum</name>
    <name type="common">Carnobacterium piscicola</name>
    <dbReference type="NCBI Taxonomy" id="2751"/>
    <lineage>
        <taxon>Bacteria</taxon>
        <taxon>Bacillati</taxon>
        <taxon>Bacillota</taxon>
        <taxon>Bacilli</taxon>
        <taxon>Lactobacillales</taxon>
        <taxon>Carnobacteriaceae</taxon>
        <taxon>Carnobacterium</taxon>
    </lineage>
</organism>
<feature type="transmembrane region" description="Helical" evidence="8">
    <location>
        <begin position="51"/>
        <end position="70"/>
    </location>
</feature>
<protein>
    <recommendedName>
        <fullName evidence="8">Bcr/CflA family efflux transporter</fullName>
    </recommendedName>
</protein>
<dbReference type="Proteomes" id="UP001290462">
    <property type="component" value="Unassembled WGS sequence"/>
</dbReference>
<evidence type="ECO:0000256" key="8">
    <source>
        <dbReference type="RuleBase" id="RU365088"/>
    </source>
</evidence>
<dbReference type="AlphaFoldDB" id="A0AAW9JVP3"/>
<dbReference type="CDD" id="cd17320">
    <property type="entry name" value="MFS_MdfA_MDR_like"/>
    <property type="match status" value="1"/>
</dbReference>
<feature type="transmembrane region" description="Helical" evidence="8">
    <location>
        <begin position="137"/>
        <end position="156"/>
    </location>
</feature>
<dbReference type="FunFam" id="1.20.1720.10:FF:000005">
    <property type="entry name" value="Bcr/CflA family efflux transporter"/>
    <property type="match status" value="1"/>
</dbReference>
<comment type="similarity">
    <text evidence="2 8">Belongs to the major facilitator superfamily. Bcr/CmlA family.</text>
</comment>
<dbReference type="InterPro" id="IPR036259">
    <property type="entry name" value="MFS_trans_sf"/>
</dbReference>
<dbReference type="GO" id="GO:1990961">
    <property type="term" value="P:xenobiotic detoxification by transmembrane export across the plasma membrane"/>
    <property type="evidence" value="ECO:0007669"/>
    <property type="project" value="InterPro"/>
</dbReference>
<reference evidence="10" key="1">
    <citation type="submission" date="2023-08" db="EMBL/GenBank/DDBJ databases">
        <title>Genomic characterization of piscicolin 126 produced by Carnobacterium maltaromaticum CM22 strain isolated from salmon (Salmo salar).</title>
        <authorList>
            <person name="Gonzalez-Gragera E."/>
            <person name="Garcia-Lopez J.D."/>
            <person name="Teso-Perez C."/>
            <person name="Gimenez-Hernandez I."/>
            <person name="Peralta-Sanchez J.M."/>
            <person name="Valdivia E."/>
            <person name="Montalban-Lopez M."/>
            <person name="Martin-Platero A.M."/>
            <person name="Banos A."/>
            <person name="Martinez-Bueno M."/>
        </authorList>
    </citation>
    <scope>NUCLEOTIDE SEQUENCE</scope>
    <source>
        <strain evidence="10">CM22</strain>
    </source>
</reference>
<dbReference type="GO" id="GO:0042910">
    <property type="term" value="F:xenobiotic transmembrane transporter activity"/>
    <property type="evidence" value="ECO:0007669"/>
    <property type="project" value="InterPro"/>
</dbReference>
<dbReference type="PROSITE" id="PS50850">
    <property type="entry name" value="MFS"/>
    <property type="match status" value="1"/>
</dbReference>
<proteinExistence type="inferred from homology"/>
<accession>A0AAW9JVP3</accession>
<dbReference type="EMBL" id="JAVBVO010000002">
    <property type="protein sequence ID" value="MDZ5757710.1"/>
    <property type="molecule type" value="Genomic_DNA"/>
</dbReference>
<sequence>MKKSIETKVKAPALLLLIVLVGFPQISETIFTPSLPDIALAFQTTMGSVQLTLSIYFFAFALGVFFWGLISDYIGRRPAILYGVVLYGVGSCLCLWADSIEFLLFARFVQAFGASTGSVVTQTILRESTTGNQRHALFAQISAALAFTPAIGPLIGGFVDQYWGFSAVFLVLVVMSIGVFGYAYFGLAETLDASSRSSVALRPIFKRFLKNKKVLTYGFLIGAINGVLFSYYAEAPFIFMEYFHLSAAIYGLLGIVIALALIIGSMLSKRWLAIWQPEKIIFKGIQIMLVGAVILLTLSFFNFIPGVIQFSCYLIGIFITLIGTGTALPNCLSLALVDFQDVIGSAGGVFSLYYYLLVSLITLGMSVLHNGTLWAMPLYFIGIGIFMLILTKRFIYLLKE</sequence>
<dbReference type="GO" id="GO:0005886">
    <property type="term" value="C:plasma membrane"/>
    <property type="evidence" value="ECO:0007669"/>
    <property type="project" value="UniProtKB-SubCell"/>
</dbReference>
<evidence type="ECO:0000256" key="1">
    <source>
        <dbReference type="ARBA" id="ARBA00004651"/>
    </source>
</evidence>
<feature type="transmembrane region" description="Helical" evidence="8">
    <location>
        <begin position="79"/>
        <end position="98"/>
    </location>
</feature>
<feature type="transmembrane region" description="Helical" evidence="8">
    <location>
        <begin position="313"/>
        <end position="337"/>
    </location>
</feature>
<comment type="subcellular location">
    <subcellularLocation>
        <location evidence="1 8">Cell membrane</location>
        <topology evidence="1 8">Multi-pass membrane protein</topology>
    </subcellularLocation>
</comment>
<dbReference type="PANTHER" id="PTHR23502">
    <property type="entry name" value="MAJOR FACILITATOR SUPERFAMILY"/>
    <property type="match status" value="1"/>
</dbReference>
<evidence type="ECO:0000256" key="2">
    <source>
        <dbReference type="ARBA" id="ARBA00006236"/>
    </source>
</evidence>
<evidence type="ECO:0000313" key="11">
    <source>
        <dbReference type="Proteomes" id="UP001290462"/>
    </source>
</evidence>
<keyword evidence="4 8" id="KW-1003">Cell membrane</keyword>
<evidence type="ECO:0000256" key="4">
    <source>
        <dbReference type="ARBA" id="ARBA00022475"/>
    </source>
</evidence>
<dbReference type="Gene3D" id="1.20.1720.10">
    <property type="entry name" value="Multidrug resistance protein D"/>
    <property type="match status" value="1"/>
</dbReference>
<name>A0AAW9JVP3_CARML</name>
<dbReference type="PRINTS" id="PR01036">
    <property type="entry name" value="TCRTETB"/>
</dbReference>
<comment type="caution">
    <text evidence="10">The sequence shown here is derived from an EMBL/GenBank/DDBJ whole genome shotgun (WGS) entry which is preliminary data.</text>
</comment>
<evidence type="ECO:0000256" key="6">
    <source>
        <dbReference type="ARBA" id="ARBA00022989"/>
    </source>
</evidence>
<feature type="transmembrane region" description="Helical" evidence="8">
    <location>
        <begin position="162"/>
        <end position="187"/>
    </location>
</feature>
<evidence type="ECO:0000313" key="10">
    <source>
        <dbReference type="EMBL" id="MDZ5757710.1"/>
    </source>
</evidence>
<evidence type="ECO:0000256" key="7">
    <source>
        <dbReference type="ARBA" id="ARBA00023136"/>
    </source>
</evidence>
<dbReference type="Pfam" id="PF07690">
    <property type="entry name" value="MFS_1"/>
    <property type="match status" value="1"/>
</dbReference>
<dbReference type="PANTHER" id="PTHR23502:SF137">
    <property type="entry name" value="MAJOR FACILITATOR SUPERFAMILY (MFS) TRANSPORTER-RELATED"/>
    <property type="match status" value="1"/>
</dbReference>
<comment type="caution">
    <text evidence="8">Lacks conserved residue(s) required for the propagation of feature annotation.</text>
</comment>
<evidence type="ECO:0000259" key="9">
    <source>
        <dbReference type="PROSITE" id="PS50850"/>
    </source>
</evidence>
<keyword evidence="7 8" id="KW-0472">Membrane</keyword>
<keyword evidence="3 8" id="KW-0813">Transport</keyword>